<sequence length="83" mass="9825">MKIRIFVLAMILFACEGHNKIEMLPICKVHTPLEELIWLQDFIKKSGEYEYYMTAKYKGNRVFYYGDCNPLVNYQSVVYNCKG</sequence>
<dbReference type="PROSITE" id="PS51257">
    <property type="entry name" value="PROKAR_LIPOPROTEIN"/>
    <property type="match status" value="1"/>
</dbReference>
<evidence type="ECO:0000313" key="2">
    <source>
        <dbReference type="Proteomes" id="UP000745859"/>
    </source>
</evidence>
<organism evidence="1 2">
    <name type="scientific">Wenyingzhuangia heitensis</name>
    <dbReference type="NCBI Taxonomy" id="1487859"/>
    <lineage>
        <taxon>Bacteria</taxon>
        <taxon>Pseudomonadati</taxon>
        <taxon>Bacteroidota</taxon>
        <taxon>Flavobacteriia</taxon>
        <taxon>Flavobacteriales</taxon>
        <taxon>Flavobacteriaceae</taxon>
        <taxon>Wenyingzhuangia</taxon>
    </lineage>
</organism>
<gene>
    <name evidence="1" type="ORF">FHR24_000710</name>
</gene>
<comment type="caution">
    <text evidence="1">The sequence shown here is derived from an EMBL/GenBank/DDBJ whole genome shotgun (WGS) entry which is preliminary data.</text>
</comment>
<dbReference type="Proteomes" id="UP000745859">
    <property type="component" value="Unassembled WGS sequence"/>
</dbReference>
<evidence type="ECO:0008006" key="3">
    <source>
        <dbReference type="Google" id="ProtNLM"/>
    </source>
</evidence>
<dbReference type="RefSeq" id="WP_167183956.1">
    <property type="nucleotide sequence ID" value="NZ_JAASQL010000001.1"/>
</dbReference>
<name>A0ABX0U9M5_9FLAO</name>
<dbReference type="EMBL" id="JAASQL010000001">
    <property type="protein sequence ID" value="NIJ44271.1"/>
    <property type="molecule type" value="Genomic_DNA"/>
</dbReference>
<evidence type="ECO:0000313" key="1">
    <source>
        <dbReference type="EMBL" id="NIJ44271.1"/>
    </source>
</evidence>
<proteinExistence type="predicted"/>
<reference evidence="1 2" key="1">
    <citation type="submission" date="2020-03" db="EMBL/GenBank/DDBJ databases">
        <title>Genomic Encyclopedia of Type Strains, Phase IV (KMG-IV): sequencing the most valuable type-strain genomes for metagenomic binning, comparative biology and taxonomic classification.</title>
        <authorList>
            <person name="Goeker M."/>
        </authorList>
    </citation>
    <scope>NUCLEOTIDE SEQUENCE [LARGE SCALE GENOMIC DNA]</scope>
    <source>
        <strain evidence="1 2">DSM 101599</strain>
    </source>
</reference>
<keyword evidence="2" id="KW-1185">Reference proteome</keyword>
<accession>A0ABX0U9M5</accession>
<protein>
    <recommendedName>
        <fullName evidence="3">Lipoprotein</fullName>
    </recommendedName>
</protein>